<dbReference type="Proteomes" id="UP000186817">
    <property type="component" value="Unassembled WGS sequence"/>
</dbReference>
<keyword evidence="1" id="KW-0732">Signal</keyword>
<protein>
    <submittedName>
        <fullName evidence="2">Uncharacterized protein</fullName>
    </submittedName>
</protein>
<sequence length="176" mass="19893">MLLPWRTALLLLAPLASALRDLGPKDRCLEKVKGVQDGVYGRWFSRKLSRLFFDDPFQVASEGYQTVGDFQKDLLTRLEDSLLYHCRLFVSQGSCAGIRNARFGAHRLPRRRVFPAKISPGEECFSKTGGNETAPAIVRQERCQMVRCYRELLEKRCLSSLGLSPITEATLHDSCV</sequence>
<evidence type="ECO:0000256" key="1">
    <source>
        <dbReference type="SAM" id="SignalP"/>
    </source>
</evidence>
<evidence type="ECO:0000313" key="3">
    <source>
        <dbReference type="Proteomes" id="UP000186817"/>
    </source>
</evidence>
<gene>
    <name evidence="2" type="ORF">AK812_SmicGene21694</name>
</gene>
<accession>A0A1Q9DLR5</accession>
<comment type="caution">
    <text evidence="2">The sequence shown here is derived from an EMBL/GenBank/DDBJ whole genome shotgun (WGS) entry which is preliminary data.</text>
</comment>
<organism evidence="2 3">
    <name type="scientific">Symbiodinium microadriaticum</name>
    <name type="common">Dinoflagellate</name>
    <name type="synonym">Zooxanthella microadriatica</name>
    <dbReference type="NCBI Taxonomy" id="2951"/>
    <lineage>
        <taxon>Eukaryota</taxon>
        <taxon>Sar</taxon>
        <taxon>Alveolata</taxon>
        <taxon>Dinophyceae</taxon>
        <taxon>Suessiales</taxon>
        <taxon>Symbiodiniaceae</taxon>
        <taxon>Symbiodinium</taxon>
    </lineage>
</organism>
<keyword evidence="3" id="KW-1185">Reference proteome</keyword>
<proteinExistence type="predicted"/>
<evidence type="ECO:0000313" key="2">
    <source>
        <dbReference type="EMBL" id="OLP96089.1"/>
    </source>
</evidence>
<dbReference type="EMBL" id="LSRX01000480">
    <property type="protein sequence ID" value="OLP96089.1"/>
    <property type="molecule type" value="Genomic_DNA"/>
</dbReference>
<dbReference type="OrthoDB" id="10332304at2759"/>
<feature type="signal peptide" evidence="1">
    <location>
        <begin position="1"/>
        <end position="18"/>
    </location>
</feature>
<feature type="chain" id="PRO_5012435263" evidence="1">
    <location>
        <begin position="19"/>
        <end position="176"/>
    </location>
</feature>
<name>A0A1Q9DLR5_SYMMI</name>
<dbReference type="AlphaFoldDB" id="A0A1Q9DLR5"/>
<reference evidence="2 3" key="1">
    <citation type="submission" date="2016-02" db="EMBL/GenBank/DDBJ databases">
        <title>Genome analysis of coral dinoflagellate symbionts highlights evolutionary adaptations to a symbiotic lifestyle.</title>
        <authorList>
            <person name="Aranda M."/>
            <person name="Li Y."/>
            <person name="Liew Y.J."/>
            <person name="Baumgarten S."/>
            <person name="Simakov O."/>
            <person name="Wilson M."/>
            <person name="Piel J."/>
            <person name="Ashoor H."/>
            <person name="Bougouffa S."/>
            <person name="Bajic V.B."/>
            <person name="Ryu T."/>
            <person name="Ravasi T."/>
            <person name="Bayer T."/>
            <person name="Micklem G."/>
            <person name="Kim H."/>
            <person name="Bhak J."/>
            <person name="Lajeunesse T.C."/>
            <person name="Voolstra C.R."/>
        </authorList>
    </citation>
    <scope>NUCLEOTIDE SEQUENCE [LARGE SCALE GENOMIC DNA]</scope>
    <source>
        <strain evidence="2 3">CCMP2467</strain>
    </source>
</reference>